<gene>
    <name evidence="1" type="ORF">ACFSW5_07680</name>
</gene>
<keyword evidence="2" id="KW-1185">Reference proteome</keyword>
<evidence type="ECO:0000313" key="1">
    <source>
        <dbReference type="EMBL" id="MFD2660150.1"/>
    </source>
</evidence>
<comment type="caution">
    <text evidence="1">The sequence shown here is derived from an EMBL/GenBank/DDBJ whole genome shotgun (WGS) entry which is preliminary data.</text>
</comment>
<sequence length="99" mass="11707">MWIIKAKHQRDEDGGTVALELETDDKRFDVNVRWDGCMEIHLYSITEENRELHDTFHTCDLKGFIAVLQSLDRTCQDYFGSGSYWEQNAEQEEEQLEFT</sequence>
<protein>
    <submittedName>
        <fullName evidence="1">Uncharacterized protein</fullName>
    </submittedName>
</protein>
<dbReference type="EMBL" id="JBHUMY010000006">
    <property type="protein sequence ID" value="MFD2660150.1"/>
    <property type="molecule type" value="Genomic_DNA"/>
</dbReference>
<organism evidence="1 2">
    <name type="scientific">Paenibacillus thailandensis</name>
    <dbReference type="NCBI Taxonomy" id="393250"/>
    <lineage>
        <taxon>Bacteria</taxon>
        <taxon>Bacillati</taxon>
        <taxon>Bacillota</taxon>
        <taxon>Bacilli</taxon>
        <taxon>Bacillales</taxon>
        <taxon>Paenibacillaceae</taxon>
        <taxon>Paenibacillus</taxon>
    </lineage>
</organism>
<proteinExistence type="predicted"/>
<accession>A0ABW5QVF4</accession>
<evidence type="ECO:0000313" key="2">
    <source>
        <dbReference type="Proteomes" id="UP001597493"/>
    </source>
</evidence>
<reference evidence="2" key="1">
    <citation type="journal article" date="2019" name="Int. J. Syst. Evol. Microbiol.">
        <title>The Global Catalogue of Microorganisms (GCM) 10K type strain sequencing project: providing services to taxonomists for standard genome sequencing and annotation.</title>
        <authorList>
            <consortium name="The Broad Institute Genomics Platform"/>
            <consortium name="The Broad Institute Genome Sequencing Center for Infectious Disease"/>
            <person name="Wu L."/>
            <person name="Ma J."/>
        </authorList>
    </citation>
    <scope>NUCLEOTIDE SEQUENCE [LARGE SCALE GENOMIC DNA]</scope>
    <source>
        <strain evidence="2">TISTR 1827</strain>
    </source>
</reference>
<dbReference type="RefSeq" id="WP_379270949.1">
    <property type="nucleotide sequence ID" value="NZ_JBHUGT010000010.1"/>
</dbReference>
<dbReference type="Proteomes" id="UP001597493">
    <property type="component" value="Unassembled WGS sequence"/>
</dbReference>
<name>A0ABW5QVF4_9BACL</name>